<keyword evidence="2" id="KW-0812">Transmembrane</keyword>
<evidence type="ECO:0000256" key="4">
    <source>
        <dbReference type="ARBA" id="ARBA00023136"/>
    </source>
</evidence>
<evidence type="ECO:0000313" key="6">
    <source>
        <dbReference type="EMBL" id="RZS90747.1"/>
    </source>
</evidence>
<gene>
    <name evidence="6" type="ORF">EV197_3278</name>
</gene>
<evidence type="ECO:0000256" key="1">
    <source>
        <dbReference type="ARBA" id="ARBA00004167"/>
    </source>
</evidence>
<name>A0A4Q7NUB0_9FLAO</name>
<keyword evidence="7" id="KW-1185">Reference proteome</keyword>
<keyword evidence="4" id="KW-0472">Membrane</keyword>
<feature type="domain" description="Translocation and assembly module TamB C-terminal" evidence="5">
    <location>
        <begin position="1014"/>
        <end position="1434"/>
    </location>
</feature>
<dbReference type="PANTHER" id="PTHR36985">
    <property type="entry name" value="TRANSLOCATION AND ASSEMBLY MODULE SUBUNIT TAMB"/>
    <property type="match status" value="1"/>
</dbReference>
<evidence type="ECO:0000256" key="2">
    <source>
        <dbReference type="ARBA" id="ARBA00022692"/>
    </source>
</evidence>
<protein>
    <submittedName>
        <fullName evidence="6">Uncharacterized protein DUF490</fullName>
    </submittedName>
</protein>
<dbReference type="GO" id="GO:0005886">
    <property type="term" value="C:plasma membrane"/>
    <property type="evidence" value="ECO:0007669"/>
    <property type="project" value="InterPro"/>
</dbReference>
<dbReference type="PANTHER" id="PTHR36985:SF1">
    <property type="entry name" value="TRANSLOCATION AND ASSEMBLY MODULE SUBUNIT TAMB"/>
    <property type="match status" value="1"/>
</dbReference>
<accession>A0A4Q7NUB0</accession>
<sequence length="1478" mass="165307">MLRTFLVLLTLFVIALIVFSLPAVQTSIAKKLTTRLNNDYDVDISVGRVGLSYLGDVDLKEIYIKDHHQDTLIYAGGIKTSILGIRDLIKGKPSLGSVAIQDLTFRMKIYKEESSDNLMTFTRKFNKNNAPPSGEKFVLTTDNVTVENGKFSFENENLETPKSVDFYNIEIDATDMVVDGEDFYITTKELAFDSGWGLHLSNLETNFKLTPTSMDFDNLTLITPNSDIIGDINFAFEPGGLEDFENKVDIVANFDDAIISTTDLKLFYSEFGSGYDLQLDNTQAKGTLNDFTIIDSDIRGMDRSIIKGDFRIRNAVGDPEDFKLTGNFTNLSTNYYDLVNLLPNLLGSSLPKELYRLGSTKLVGNAIVTNNEVDLDVDIYSQLGKVNVFVLFGELDDMTKSTYNGNIISEGFNLGRLIDKKLVGQTAFNIHVDGSGFTLESLDTRVEGDVNKFEFNNYAYQSFKVRGNLKENVFDGDLRADDPNVKFAFTGIADLSEEINNYDFTANIDLIDLKRLNFFTRDSISILNGDVIMDMKGTGLNDAYGTISFEKALYKNELASYYFEDFTVVSSFDENQVRTITVNSPDIVEGSVSGKFRFENVYDLFRNSVGSLYTNFEPEEVTDNEFMEFNFKIYNKIVEVFYPEIEFGANTIIKGRVESDDAEFKLTFKSPEIKLFGNYLGNIDVQVDNKNPLFNTYIAVDTIGTGVYNASEFSLINVTLKDTLFMRSEFKGGLNNRDNYNLQFYHTINEDNNSVFGFRKSDFTFKDYKWNINEQRNKSTNKIIFENGFQDLNIKSFVLSHQDEEININGQVKGKDYKNIKGVFENVDLLKITPEIDSLKLNGRVNGEFAILQEAGVYFPSSTIKITDLAVNQSTLGILDLNISGDEDLTEFKINTKLTGPNNENRFTAIGSINVEEPNETIAMDVSFNRFDMSGFSPLGEEVITNIRGLASGNAKVSGKYSNPSIDGKLTLSNAGLNIPYLNVDLDFEDNAVVNLKDQRFIFDNIAITDTSFETQGILGGFIEHFQFSDWNMGLKLLAPDRLLVLNTEGEEDSLYYGTAFISGQAEINGPTDELVIDVIAETESGTVFKIPLNDSESLGDNSYIHFLSPDEKRARLRGQDIQLNDVKGLALNFDLDVNNNAEVEIVVDKASGSSLKGRGAGTLLIEINTNGKFNMWGDFVVYEGTYNFKYAGIVEKLFRVKDGGTIVWDGSPTRAVLDLSAIYRTQANPAVLLENSTINRDIPIEVLIHLNGDLIQPDLDFSIDFPNVSSVVKSELEYRLDNQSSREIQALSLVTQGQFYNSANLGQNVITGNLVERASSLVSGIFSDPDDKVKIGLDYVQGDRFQDQQRSDQFGVTVSTQINKRVLINGKVGVPIGGVNQSPIVGNVEIEYLFNEDGTLRGKVFNRENDIQFIGGESQGYTQGIGLSYSVDFDNFNELWRKIFSAKVKESDTISKVKDTIQRETPDFINFTDDSTN</sequence>
<evidence type="ECO:0000313" key="7">
    <source>
        <dbReference type="Proteomes" id="UP000292262"/>
    </source>
</evidence>
<comment type="subcellular location">
    <subcellularLocation>
        <location evidence="1">Membrane</location>
        <topology evidence="1">Single-pass membrane protein</topology>
    </subcellularLocation>
</comment>
<dbReference type="EMBL" id="SGXE01000006">
    <property type="protein sequence ID" value="RZS90747.1"/>
    <property type="molecule type" value="Genomic_DNA"/>
</dbReference>
<dbReference type="Proteomes" id="UP000292262">
    <property type="component" value="Unassembled WGS sequence"/>
</dbReference>
<dbReference type="RefSeq" id="WP_242610755.1">
    <property type="nucleotide sequence ID" value="NZ_SGXE01000006.1"/>
</dbReference>
<organism evidence="6 7">
    <name type="scientific">Aquimarina brevivitae</name>
    <dbReference type="NCBI Taxonomy" id="323412"/>
    <lineage>
        <taxon>Bacteria</taxon>
        <taxon>Pseudomonadati</taxon>
        <taxon>Bacteroidota</taxon>
        <taxon>Flavobacteriia</taxon>
        <taxon>Flavobacteriales</taxon>
        <taxon>Flavobacteriaceae</taxon>
        <taxon>Aquimarina</taxon>
    </lineage>
</organism>
<proteinExistence type="predicted"/>
<evidence type="ECO:0000259" key="5">
    <source>
        <dbReference type="Pfam" id="PF04357"/>
    </source>
</evidence>
<dbReference type="GO" id="GO:0009306">
    <property type="term" value="P:protein secretion"/>
    <property type="evidence" value="ECO:0007669"/>
    <property type="project" value="InterPro"/>
</dbReference>
<reference evidence="6 7" key="1">
    <citation type="submission" date="2019-02" db="EMBL/GenBank/DDBJ databases">
        <title>Genomic Encyclopedia of Type Strains, Phase IV (KMG-IV): sequencing the most valuable type-strain genomes for metagenomic binning, comparative biology and taxonomic classification.</title>
        <authorList>
            <person name="Goeker M."/>
        </authorList>
    </citation>
    <scope>NUCLEOTIDE SEQUENCE [LARGE SCALE GENOMIC DNA]</scope>
    <source>
        <strain evidence="6 7">DSM 17196</strain>
    </source>
</reference>
<dbReference type="InterPro" id="IPR007452">
    <property type="entry name" value="TamB_C"/>
</dbReference>
<comment type="caution">
    <text evidence="6">The sequence shown here is derived from an EMBL/GenBank/DDBJ whole genome shotgun (WGS) entry which is preliminary data.</text>
</comment>
<keyword evidence="3" id="KW-1133">Transmembrane helix</keyword>
<evidence type="ECO:0000256" key="3">
    <source>
        <dbReference type="ARBA" id="ARBA00022989"/>
    </source>
</evidence>
<dbReference type="Pfam" id="PF04357">
    <property type="entry name" value="TamB"/>
    <property type="match status" value="1"/>
</dbReference>